<evidence type="ECO:0000256" key="3">
    <source>
        <dbReference type="ARBA" id="ARBA00022777"/>
    </source>
</evidence>
<dbReference type="InterPro" id="IPR017441">
    <property type="entry name" value="Protein_kinase_ATP_BS"/>
</dbReference>
<evidence type="ECO:0000313" key="10">
    <source>
        <dbReference type="Proteomes" id="UP001243364"/>
    </source>
</evidence>
<gene>
    <name evidence="9" type="ORF">QFZ56_006521</name>
</gene>
<dbReference type="EMBL" id="JAUSYA010000001">
    <property type="protein sequence ID" value="MDQ0687558.1"/>
    <property type="molecule type" value="Genomic_DNA"/>
</dbReference>
<evidence type="ECO:0000256" key="5">
    <source>
        <dbReference type="PROSITE-ProRule" id="PRU10141"/>
    </source>
</evidence>
<protein>
    <recommendedName>
        <fullName evidence="8">Protein kinase domain-containing protein</fullName>
    </recommendedName>
</protein>
<feature type="binding site" evidence="5">
    <location>
        <position position="43"/>
    </location>
    <ligand>
        <name>ATP</name>
        <dbReference type="ChEBI" id="CHEBI:30616"/>
    </ligand>
</feature>
<accession>A0ABU0QA69</accession>
<feature type="compositionally biased region" description="Pro residues" evidence="6">
    <location>
        <begin position="416"/>
        <end position="433"/>
    </location>
</feature>
<dbReference type="Gene3D" id="3.30.200.20">
    <property type="entry name" value="Phosphorylase Kinase, domain 1"/>
    <property type="match status" value="1"/>
</dbReference>
<sequence length="579" mass="59536">MEALKPTDPRQVGRYRISALLGAGGMGRVFLGRSPSGRLVAVKVVRAELAEDPGFRRRFAQEVAAARKVTGFYTAALVDADPDGSPPWLATAYVPGMALDQAVAAHGSWPVGPVRMLGAGLAEALEAIHAAGLVHRDLKPSNVLIAADGPRVVDFGISVAAESTALTRTGTILGTPGFMAPEQLTGDPVTPATDVFAFGAVLTYAAVGTGPFGTGSAQSLNFRIAYEEPRLDRLPGPGLEIVARCLAKNPADRPAVGELIEELAQVAGVGGYTPTEVVTETAAWLPGQVARALSATLTGPGVTDPGGAESGVAEPGVTGPPPSPAARTPKPRVAPPASPPAPPARLGPKATPSASTHPTAAGSALPADPAAATAATAPRSAPGTTARPKQPKQREQPANAGTAPRLPAVPSGVVPRPVPPAAPTADVTPPPPPPSALLRALPFGFAGAALVLALCLPFHGRMTVVANLFQQYWMYATIWPFGGAWPFALVAFAGLGSCGAVLAALRRSPWEAVPRPIRRLHLLITALTTALYVFWLSSLLILRGDLSFMEPGAWCCALACVSLIRSAFRLRAPKHVPAS</sequence>
<dbReference type="InterPro" id="IPR000719">
    <property type="entry name" value="Prot_kinase_dom"/>
</dbReference>
<dbReference type="Gene3D" id="1.10.510.10">
    <property type="entry name" value="Transferase(Phosphotransferase) domain 1"/>
    <property type="match status" value="1"/>
</dbReference>
<keyword evidence="7" id="KW-0812">Transmembrane</keyword>
<name>A0ABU0QA69_STRAH</name>
<dbReference type="Proteomes" id="UP001243364">
    <property type="component" value="Unassembled WGS sequence"/>
</dbReference>
<evidence type="ECO:0000256" key="6">
    <source>
        <dbReference type="SAM" id="MobiDB-lite"/>
    </source>
</evidence>
<dbReference type="PROSITE" id="PS50011">
    <property type="entry name" value="PROTEIN_KINASE_DOM"/>
    <property type="match status" value="1"/>
</dbReference>
<keyword evidence="1" id="KW-0808">Transferase</keyword>
<dbReference type="PROSITE" id="PS00108">
    <property type="entry name" value="PROTEIN_KINASE_ST"/>
    <property type="match status" value="1"/>
</dbReference>
<dbReference type="SMART" id="SM00220">
    <property type="entry name" value="S_TKc"/>
    <property type="match status" value="1"/>
</dbReference>
<dbReference type="InterPro" id="IPR011009">
    <property type="entry name" value="Kinase-like_dom_sf"/>
</dbReference>
<keyword evidence="7" id="KW-0472">Membrane</keyword>
<feature type="domain" description="Protein kinase" evidence="8">
    <location>
        <begin position="15"/>
        <end position="266"/>
    </location>
</feature>
<dbReference type="CDD" id="cd14014">
    <property type="entry name" value="STKc_PknB_like"/>
    <property type="match status" value="1"/>
</dbReference>
<evidence type="ECO:0000256" key="7">
    <source>
        <dbReference type="SAM" id="Phobius"/>
    </source>
</evidence>
<organism evidence="9 10">
    <name type="scientific">Streptomyces achromogenes</name>
    <dbReference type="NCBI Taxonomy" id="67255"/>
    <lineage>
        <taxon>Bacteria</taxon>
        <taxon>Bacillati</taxon>
        <taxon>Actinomycetota</taxon>
        <taxon>Actinomycetes</taxon>
        <taxon>Kitasatosporales</taxon>
        <taxon>Streptomycetaceae</taxon>
        <taxon>Streptomyces</taxon>
    </lineage>
</organism>
<proteinExistence type="predicted"/>
<evidence type="ECO:0000313" key="9">
    <source>
        <dbReference type="EMBL" id="MDQ0687558.1"/>
    </source>
</evidence>
<feature type="transmembrane region" description="Helical" evidence="7">
    <location>
        <begin position="440"/>
        <end position="460"/>
    </location>
</feature>
<keyword evidence="4 5" id="KW-0067">ATP-binding</keyword>
<dbReference type="SUPFAM" id="SSF56112">
    <property type="entry name" value="Protein kinase-like (PK-like)"/>
    <property type="match status" value="1"/>
</dbReference>
<reference evidence="9 10" key="1">
    <citation type="submission" date="2023-07" db="EMBL/GenBank/DDBJ databases">
        <title>Comparative genomics of wheat-associated soil bacteria to identify genetic determinants of phenazine resistance.</title>
        <authorList>
            <person name="Mouncey N."/>
        </authorList>
    </citation>
    <scope>NUCLEOTIDE SEQUENCE [LARGE SCALE GENOMIC DNA]</scope>
    <source>
        <strain evidence="9 10">W4I19-2</strain>
    </source>
</reference>
<keyword evidence="10" id="KW-1185">Reference proteome</keyword>
<feature type="compositionally biased region" description="Pro residues" evidence="6">
    <location>
        <begin position="332"/>
        <end position="345"/>
    </location>
</feature>
<feature type="region of interest" description="Disordered" evidence="6">
    <location>
        <begin position="297"/>
        <end position="433"/>
    </location>
</feature>
<feature type="compositionally biased region" description="Low complexity" evidence="6">
    <location>
        <begin position="346"/>
        <end position="388"/>
    </location>
</feature>
<keyword evidence="2 5" id="KW-0547">Nucleotide-binding</keyword>
<dbReference type="PANTHER" id="PTHR43289">
    <property type="entry name" value="MITOGEN-ACTIVATED PROTEIN KINASE KINASE KINASE 20-RELATED"/>
    <property type="match status" value="1"/>
</dbReference>
<keyword evidence="3" id="KW-0418">Kinase</keyword>
<feature type="transmembrane region" description="Helical" evidence="7">
    <location>
        <begin position="472"/>
        <end position="502"/>
    </location>
</feature>
<dbReference type="RefSeq" id="WP_307047602.1">
    <property type="nucleotide sequence ID" value="NZ_JAUSYA010000001.1"/>
</dbReference>
<feature type="transmembrane region" description="Helical" evidence="7">
    <location>
        <begin position="522"/>
        <end position="542"/>
    </location>
</feature>
<evidence type="ECO:0000256" key="1">
    <source>
        <dbReference type="ARBA" id="ARBA00022679"/>
    </source>
</evidence>
<comment type="caution">
    <text evidence="9">The sequence shown here is derived from an EMBL/GenBank/DDBJ whole genome shotgun (WGS) entry which is preliminary data.</text>
</comment>
<dbReference type="InterPro" id="IPR008271">
    <property type="entry name" value="Ser/Thr_kinase_AS"/>
</dbReference>
<evidence type="ECO:0000256" key="4">
    <source>
        <dbReference type="ARBA" id="ARBA00022840"/>
    </source>
</evidence>
<evidence type="ECO:0000256" key="2">
    <source>
        <dbReference type="ARBA" id="ARBA00022741"/>
    </source>
</evidence>
<keyword evidence="7" id="KW-1133">Transmembrane helix</keyword>
<dbReference type="PANTHER" id="PTHR43289:SF34">
    <property type="entry name" value="SERINE_THREONINE-PROTEIN KINASE YBDM-RELATED"/>
    <property type="match status" value="1"/>
</dbReference>
<dbReference type="Pfam" id="PF00069">
    <property type="entry name" value="Pkinase"/>
    <property type="match status" value="1"/>
</dbReference>
<evidence type="ECO:0000259" key="8">
    <source>
        <dbReference type="PROSITE" id="PS50011"/>
    </source>
</evidence>
<dbReference type="PROSITE" id="PS00107">
    <property type="entry name" value="PROTEIN_KINASE_ATP"/>
    <property type="match status" value="1"/>
</dbReference>